<dbReference type="Proteomes" id="UP001432322">
    <property type="component" value="Unassembled WGS sequence"/>
</dbReference>
<dbReference type="InterPro" id="IPR042099">
    <property type="entry name" value="ANL_N_sf"/>
</dbReference>
<comment type="similarity">
    <text evidence="2">Belongs to the ATP-dependent AMP-binding enzyme family.</text>
</comment>
<evidence type="ECO:0000259" key="6">
    <source>
        <dbReference type="Pfam" id="PF13193"/>
    </source>
</evidence>
<feature type="domain" description="AMP-binding enzyme C-terminal" evidence="6">
    <location>
        <begin position="480"/>
        <end position="561"/>
    </location>
</feature>
<dbReference type="SUPFAM" id="SSF56801">
    <property type="entry name" value="Acetyl-CoA synthetase-like"/>
    <property type="match status" value="1"/>
</dbReference>
<evidence type="ECO:0000256" key="1">
    <source>
        <dbReference type="ARBA" id="ARBA00004275"/>
    </source>
</evidence>
<accession>A0AAV5W031</accession>
<evidence type="ECO:0000313" key="7">
    <source>
        <dbReference type="EMBL" id="GMT23304.1"/>
    </source>
</evidence>
<dbReference type="PANTHER" id="PTHR24096">
    <property type="entry name" value="LONG-CHAIN-FATTY-ACID--COA LIGASE"/>
    <property type="match status" value="1"/>
</dbReference>
<dbReference type="PROSITE" id="PS00455">
    <property type="entry name" value="AMP_BINDING"/>
    <property type="match status" value="1"/>
</dbReference>
<dbReference type="Gene3D" id="3.30.300.30">
    <property type="match status" value="1"/>
</dbReference>
<dbReference type="Pfam" id="PF00501">
    <property type="entry name" value="AMP-binding"/>
    <property type="match status" value="1"/>
</dbReference>
<evidence type="ECO:0008006" key="9">
    <source>
        <dbReference type="Google" id="ProtNLM"/>
    </source>
</evidence>
<feature type="domain" description="AMP-dependent synthetase/ligase" evidence="5">
    <location>
        <begin position="49"/>
        <end position="424"/>
    </location>
</feature>
<dbReference type="Pfam" id="PF13193">
    <property type="entry name" value="AMP-binding_C"/>
    <property type="match status" value="1"/>
</dbReference>
<dbReference type="InterPro" id="IPR000873">
    <property type="entry name" value="AMP-dep_synth/lig_dom"/>
</dbReference>
<dbReference type="EMBL" id="BTSY01000004">
    <property type="protein sequence ID" value="GMT23304.1"/>
    <property type="molecule type" value="Genomic_DNA"/>
</dbReference>
<reference evidence="7" key="1">
    <citation type="submission" date="2023-10" db="EMBL/GenBank/DDBJ databases">
        <title>Genome assembly of Pristionchus species.</title>
        <authorList>
            <person name="Yoshida K."/>
            <person name="Sommer R.J."/>
        </authorList>
    </citation>
    <scope>NUCLEOTIDE SEQUENCE</scope>
    <source>
        <strain evidence="7">RS5133</strain>
    </source>
</reference>
<keyword evidence="4" id="KW-0576">Peroxisome</keyword>
<sequence>MPSGPVSRNSEILAKWRSTLNNGVIKSPCTPIDVPTETPVARILRSLKHHASVRPDHPAVVLSISPSPLQHPFQIEALDHSLASFLVSRGFQVGDRATAMLPNSIEWPVFHLAVWAAGGVVVGSSAAFKLYETVYQLEDSQSSLILTTEELLPIVAEAAKLCPFVKTVICVRTTAAQLPDGVVDFDDMLKFPRLAKVVPVSLDAECLILYSSGTTGKPKGVIHTHRTFHCCIEMPLRHWQREVYPVLSDETLDWYKEHQVITSACYHILGFVLLNWFLVTGSPAVLMKAFNGDLYIEIIHKFKPRWVIVTPPIFAFLAKDQAGIKAALSSLQMIMCGTAPLSQEVSDEFRVRHPNVKYIVQAYGMTEVGFSHVPLLIDEGSNASVGFSGAYYEQKLVNPETSLPCKHGERGEVCVRGPSQTIGYVNKPEETKNLMDEEGWIHTGDIGYIDERGYLYVVDRLKELIKVNFMNQTLQVPPAELEGILLANTKIRDAAIVGVPDVVKGELVRAYVVKENEELTAVEVESLVADVIVSSDKLAEFKRITGGVVFVKEIPRSGAGKILRRVLRDVN</sequence>
<organism evidence="7 8">
    <name type="scientific">Pristionchus fissidentatus</name>
    <dbReference type="NCBI Taxonomy" id="1538716"/>
    <lineage>
        <taxon>Eukaryota</taxon>
        <taxon>Metazoa</taxon>
        <taxon>Ecdysozoa</taxon>
        <taxon>Nematoda</taxon>
        <taxon>Chromadorea</taxon>
        <taxon>Rhabditida</taxon>
        <taxon>Rhabditina</taxon>
        <taxon>Diplogasteromorpha</taxon>
        <taxon>Diplogasteroidea</taxon>
        <taxon>Neodiplogasteridae</taxon>
        <taxon>Pristionchus</taxon>
    </lineage>
</organism>
<dbReference type="PANTHER" id="PTHR24096:SF149">
    <property type="entry name" value="AMP-BINDING DOMAIN-CONTAINING PROTEIN-RELATED"/>
    <property type="match status" value="1"/>
</dbReference>
<protein>
    <recommendedName>
        <fullName evidence="9">AMP-binding protein</fullName>
    </recommendedName>
</protein>
<dbReference type="AlphaFoldDB" id="A0AAV5W031"/>
<evidence type="ECO:0000256" key="2">
    <source>
        <dbReference type="ARBA" id="ARBA00006432"/>
    </source>
</evidence>
<gene>
    <name evidence="7" type="ORF">PFISCL1PPCAC_14601</name>
</gene>
<name>A0AAV5W031_9BILA</name>
<comment type="caution">
    <text evidence="7">The sequence shown here is derived from an EMBL/GenBank/DDBJ whole genome shotgun (WGS) entry which is preliminary data.</text>
</comment>
<dbReference type="InterPro" id="IPR045851">
    <property type="entry name" value="AMP-bd_C_sf"/>
</dbReference>
<evidence type="ECO:0000256" key="3">
    <source>
        <dbReference type="ARBA" id="ARBA00022598"/>
    </source>
</evidence>
<proteinExistence type="inferred from homology"/>
<keyword evidence="3" id="KW-0436">Ligase</keyword>
<evidence type="ECO:0000313" key="8">
    <source>
        <dbReference type="Proteomes" id="UP001432322"/>
    </source>
</evidence>
<dbReference type="Gene3D" id="3.40.50.12780">
    <property type="entry name" value="N-terminal domain of ligase-like"/>
    <property type="match status" value="1"/>
</dbReference>
<dbReference type="GO" id="GO:0016405">
    <property type="term" value="F:CoA-ligase activity"/>
    <property type="evidence" value="ECO:0007669"/>
    <property type="project" value="TreeGrafter"/>
</dbReference>
<comment type="subcellular location">
    <subcellularLocation>
        <location evidence="1">Peroxisome</location>
    </subcellularLocation>
</comment>
<dbReference type="InterPro" id="IPR020845">
    <property type="entry name" value="AMP-binding_CS"/>
</dbReference>
<keyword evidence="8" id="KW-1185">Reference proteome</keyword>
<dbReference type="InterPro" id="IPR025110">
    <property type="entry name" value="AMP-bd_C"/>
</dbReference>
<dbReference type="GO" id="GO:0005777">
    <property type="term" value="C:peroxisome"/>
    <property type="evidence" value="ECO:0007669"/>
    <property type="project" value="UniProtKB-SubCell"/>
</dbReference>
<evidence type="ECO:0000259" key="5">
    <source>
        <dbReference type="Pfam" id="PF00501"/>
    </source>
</evidence>
<evidence type="ECO:0000256" key="4">
    <source>
        <dbReference type="ARBA" id="ARBA00023140"/>
    </source>
</evidence>